<dbReference type="Gene3D" id="1.10.1040.10">
    <property type="entry name" value="N-(1-d-carboxylethyl)-l-norvaline Dehydrogenase, domain 2"/>
    <property type="match status" value="1"/>
</dbReference>
<feature type="domain" description="3-hydroxyacyl-CoA dehydrogenase C-terminal" evidence="3">
    <location>
        <begin position="278"/>
        <end position="372"/>
    </location>
</feature>
<dbReference type="SMART" id="SM00135">
    <property type="entry name" value="LY"/>
    <property type="match status" value="5"/>
</dbReference>
<keyword evidence="6" id="KW-1185">Reference proteome</keyword>
<dbReference type="Pfam" id="PF00725">
    <property type="entry name" value="3HCDH"/>
    <property type="match status" value="1"/>
</dbReference>
<dbReference type="AlphaFoldDB" id="A0A2P7Z493"/>
<feature type="region of interest" description="Disordered" evidence="2">
    <location>
        <begin position="367"/>
        <end position="389"/>
    </location>
</feature>
<evidence type="ECO:0000313" key="6">
    <source>
        <dbReference type="Proteomes" id="UP000243723"/>
    </source>
</evidence>
<dbReference type="GO" id="GO:0016616">
    <property type="term" value="F:oxidoreductase activity, acting on the CH-OH group of donors, NAD or NADP as acceptor"/>
    <property type="evidence" value="ECO:0007669"/>
    <property type="project" value="InterPro"/>
</dbReference>
<evidence type="ECO:0000259" key="4">
    <source>
        <dbReference type="Pfam" id="PF02737"/>
    </source>
</evidence>
<sequence>MSGRHLGRSVARTRVSSFATPRNVTRTSLGSSSLLRAAYSSRPRFVTRTRSESKSTNQTLRYSAVHPSLANQQLPLRQASTSAQQWQAPQIGDRPVAVLGGGVLGRRIATTWVAAGFDTILVDLSEAQRNAASHYLEHNLDHYNKQWSQVTGGKSDPGSYKVVPDLESAVSNAWLVIEALPEKLELKIDMMGQLDRLAPHDCIIGSNSSSYKSRFMLDKVDPSRRHRILNSHYYMPPDNQTVELMTCGETQKDVLDFLNAKMEQAGMQPAVARKESTGFIFNRLWAAIKRETLLILAEGVSEPKEIDRLFLTMFKNNPAGPCAMMDAVGLDTVSNIEYNYIHERHIDATSRDYVQRNFVDQGKLGAKSGKGGLYPPGATTKSSSDEKGHHDNLAAPRLYFLDIGLGGNVDLHHLSTSGKVMTASADGSHVREIVSGQAAPDGIDVSIEAGKIFWTNMGATPAGNNGSVMSANLDGSNVQPVINVGDIHTPKQIKIDHKANKLYICDREGLRVHRCDFDGSNHEVIVQTGNADDPADGTDQTKWCVGIAVDHDQGKFYWTQKGPSKAGKGRIFRANIDMASGESPDKRSDIELLFDKLPEPIDLEIEEGKLYWTDRGEYPLGNTLNCADVSGSGKPDGKFKTLARHFHEAIGLKIDHLNQHVYMTDLGGTVYRMNLDGSERRKVYETENAYSGIGLAYLH</sequence>
<dbReference type="InterPro" id="IPR011042">
    <property type="entry name" value="6-blade_b-propeller_TolB-like"/>
</dbReference>
<dbReference type="PANTHER" id="PTHR48075:SF3">
    <property type="entry name" value="3-HYDROXYACYL-COA DEHYDROGENASE"/>
    <property type="match status" value="1"/>
</dbReference>
<dbReference type="InterPro" id="IPR006176">
    <property type="entry name" value="3-OHacyl-CoA_DH_NAD-bd"/>
</dbReference>
<dbReference type="SUPFAM" id="SSF63829">
    <property type="entry name" value="Calcium-dependent phosphotriesterase"/>
    <property type="match status" value="1"/>
</dbReference>
<gene>
    <name evidence="5" type="ORF">B9Z65_6977</name>
</gene>
<feature type="domain" description="3-hydroxyacyl-CoA dehydrogenase NAD binding" evidence="4">
    <location>
        <begin position="96"/>
        <end position="274"/>
    </location>
</feature>
<reference evidence="5 6" key="1">
    <citation type="submission" date="2017-05" db="EMBL/GenBank/DDBJ databases">
        <title>Draft genome sequence of Elsinoe australis.</title>
        <authorList>
            <person name="Cheng Q."/>
        </authorList>
    </citation>
    <scope>NUCLEOTIDE SEQUENCE [LARGE SCALE GENOMIC DNA]</scope>
    <source>
        <strain evidence="5 6">NL1</strain>
    </source>
</reference>
<keyword evidence="1" id="KW-0560">Oxidoreductase</keyword>
<dbReference type="InterPro" id="IPR000033">
    <property type="entry name" value="LDLR_classB_rpt"/>
</dbReference>
<dbReference type="InterPro" id="IPR036291">
    <property type="entry name" value="NAD(P)-bd_dom_sf"/>
</dbReference>
<dbReference type="PANTHER" id="PTHR48075">
    <property type="entry name" value="3-HYDROXYACYL-COA DEHYDROGENASE FAMILY PROTEIN"/>
    <property type="match status" value="1"/>
</dbReference>
<dbReference type="STRING" id="40998.A0A2P7Z493"/>
<dbReference type="SUPFAM" id="SSF48179">
    <property type="entry name" value="6-phosphogluconate dehydrogenase C-terminal domain-like"/>
    <property type="match status" value="1"/>
</dbReference>
<evidence type="ECO:0000259" key="3">
    <source>
        <dbReference type="Pfam" id="PF00725"/>
    </source>
</evidence>
<dbReference type="InterPro" id="IPR008927">
    <property type="entry name" value="6-PGluconate_DH-like_C_sf"/>
</dbReference>
<evidence type="ECO:0000256" key="1">
    <source>
        <dbReference type="ARBA" id="ARBA00023002"/>
    </source>
</evidence>
<dbReference type="OrthoDB" id="5958943at2759"/>
<dbReference type="InterPro" id="IPR013328">
    <property type="entry name" value="6PGD_dom2"/>
</dbReference>
<name>A0A2P7Z493_9PEZI</name>
<dbReference type="EMBL" id="NHZQ01000331">
    <property type="protein sequence ID" value="PSK43023.1"/>
    <property type="molecule type" value="Genomic_DNA"/>
</dbReference>
<accession>A0A2P7Z493</accession>
<dbReference type="Gene3D" id="2.120.10.30">
    <property type="entry name" value="TolB, C-terminal domain"/>
    <property type="match status" value="2"/>
</dbReference>
<comment type="caution">
    <text evidence="5">The sequence shown here is derived from an EMBL/GenBank/DDBJ whole genome shotgun (WGS) entry which is preliminary data.</text>
</comment>
<dbReference type="InterPro" id="IPR006108">
    <property type="entry name" value="3HC_DH_C"/>
</dbReference>
<dbReference type="Gene3D" id="3.40.50.720">
    <property type="entry name" value="NAD(P)-binding Rossmann-like Domain"/>
    <property type="match status" value="1"/>
</dbReference>
<dbReference type="Pfam" id="PF02737">
    <property type="entry name" value="3HCDH_N"/>
    <property type="match status" value="1"/>
</dbReference>
<protein>
    <submittedName>
        <fullName evidence="5">Uncharacterized protein</fullName>
    </submittedName>
</protein>
<dbReference type="SUPFAM" id="SSF51735">
    <property type="entry name" value="NAD(P)-binding Rossmann-fold domains"/>
    <property type="match status" value="1"/>
</dbReference>
<evidence type="ECO:0000256" key="2">
    <source>
        <dbReference type="SAM" id="MobiDB-lite"/>
    </source>
</evidence>
<evidence type="ECO:0000313" key="5">
    <source>
        <dbReference type="EMBL" id="PSK43023.1"/>
    </source>
</evidence>
<proteinExistence type="predicted"/>
<dbReference type="Proteomes" id="UP000243723">
    <property type="component" value="Unassembled WGS sequence"/>
</dbReference>
<dbReference type="GO" id="GO:0070403">
    <property type="term" value="F:NAD+ binding"/>
    <property type="evidence" value="ECO:0007669"/>
    <property type="project" value="InterPro"/>
</dbReference>
<dbReference type="GO" id="GO:0006631">
    <property type="term" value="P:fatty acid metabolic process"/>
    <property type="evidence" value="ECO:0007669"/>
    <property type="project" value="InterPro"/>
</dbReference>
<organism evidence="5 6">
    <name type="scientific">Elsinoe australis</name>
    <dbReference type="NCBI Taxonomy" id="40998"/>
    <lineage>
        <taxon>Eukaryota</taxon>
        <taxon>Fungi</taxon>
        <taxon>Dikarya</taxon>
        <taxon>Ascomycota</taxon>
        <taxon>Pezizomycotina</taxon>
        <taxon>Dothideomycetes</taxon>
        <taxon>Dothideomycetidae</taxon>
        <taxon>Myriangiales</taxon>
        <taxon>Elsinoaceae</taxon>
        <taxon>Elsinoe</taxon>
    </lineage>
</organism>